<feature type="compositionally biased region" description="Acidic residues" evidence="1">
    <location>
        <begin position="83"/>
        <end position="92"/>
    </location>
</feature>
<feature type="compositionally biased region" description="Polar residues" evidence="1">
    <location>
        <begin position="48"/>
        <end position="58"/>
    </location>
</feature>
<dbReference type="PANTHER" id="PTHR23146">
    <property type="entry name" value="LEO1 PROTEIN"/>
    <property type="match status" value="1"/>
</dbReference>
<dbReference type="Proteomes" id="UP001177023">
    <property type="component" value="Unassembled WGS sequence"/>
</dbReference>
<protein>
    <recommendedName>
        <fullName evidence="4">RNA polymerase-associated protein LEO1</fullName>
    </recommendedName>
</protein>
<dbReference type="InterPro" id="IPR007149">
    <property type="entry name" value="Leo1"/>
</dbReference>
<dbReference type="GO" id="GO:1990269">
    <property type="term" value="F:RNA polymerase II C-terminal domain phosphoserine binding"/>
    <property type="evidence" value="ECO:0007669"/>
    <property type="project" value="TreeGrafter"/>
</dbReference>
<organism evidence="2 3">
    <name type="scientific">Mesorhabditis spiculigera</name>
    <dbReference type="NCBI Taxonomy" id="96644"/>
    <lineage>
        <taxon>Eukaryota</taxon>
        <taxon>Metazoa</taxon>
        <taxon>Ecdysozoa</taxon>
        <taxon>Nematoda</taxon>
        <taxon>Chromadorea</taxon>
        <taxon>Rhabditida</taxon>
        <taxon>Rhabditina</taxon>
        <taxon>Rhabditomorpha</taxon>
        <taxon>Rhabditoidea</taxon>
        <taxon>Rhabditidae</taxon>
        <taxon>Mesorhabditinae</taxon>
        <taxon>Mesorhabditis</taxon>
    </lineage>
</organism>
<feature type="compositionally biased region" description="Basic and acidic residues" evidence="1">
    <location>
        <begin position="343"/>
        <end position="352"/>
    </location>
</feature>
<dbReference type="Pfam" id="PF04004">
    <property type="entry name" value="Leo1"/>
    <property type="match status" value="1"/>
</dbReference>
<proteinExistence type="predicted"/>
<comment type="caution">
    <text evidence="2">The sequence shown here is derived from an EMBL/GenBank/DDBJ whole genome shotgun (WGS) entry which is preliminary data.</text>
</comment>
<evidence type="ECO:0000256" key="1">
    <source>
        <dbReference type="SAM" id="MobiDB-lite"/>
    </source>
</evidence>
<feature type="compositionally biased region" description="Basic and acidic residues" evidence="1">
    <location>
        <begin position="125"/>
        <end position="141"/>
    </location>
</feature>
<evidence type="ECO:0000313" key="2">
    <source>
        <dbReference type="EMBL" id="CAJ0572552.1"/>
    </source>
</evidence>
<evidence type="ECO:0008006" key="4">
    <source>
        <dbReference type="Google" id="ProtNLM"/>
    </source>
</evidence>
<dbReference type="PANTHER" id="PTHR23146:SF0">
    <property type="entry name" value="RNA POLYMERASE-ASSOCIATED PROTEIN LEO1"/>
    <property type="match status" value="1"/>
</dbReference>
<sequence length="419" mass="47192">MSSSDSDSEIEPRRPAHSKSGSPASTPSERSPTTRRAVLNDDEDDKGSTPSHRSASNSPERRPQSSDEEAVISPRKKRVLGSSDEEEEEEGEQNVTQKEKLFGDDVSSDSDAGNAGRDDDDDDEGRAAVDSDGGEEQKEKLLPAVIEATATRNVIDFGDQVVFMRLPNFLSLEKKAFDPEDFSETEEDYVDEEGRRHKLKVGNVIRWRRVVKDDGTETRESNAKVVKWSDGTMSLRLGTEYFDFGLAETNEFSHLFLRQGTGLVSQAFFPDRVVFRPHSTNSKTHQNVTKTMAERTRRGAQIRMIANEGINPEKERQEVARKEEEKFRQAIRAQFATHARGRRDREFRTYHGEEDDYDPDSLNTIKRRYGAPAPIVGHRSESESEDEAAGGINSSDSDEEFRRNKAKAKKIVVQDSDDD</sequence>
<evidence type="ECO:0000313" key="3">
    <source>
        <dbReference type="Proteomes" id="UP001177023"/>
    </source>
</evidence>
<dbReference type="EMBL" id="CATQJA010002600">
    <property type="protein sequence ID" value="CAJ0572552.1"/>
    <property type="molecule type" value="Genomic_DNA"/>
</dbReference>
<keyword evidence="3" id="KW-1185">Reference proteome</keyword>
<reference evidence="2" key="1">
    <citation type="submission" date="2023-06" db="EMBL/GenBank/DDBJ databases">
        <authorList>
            <person name="Delattre M."/>
        </authorList>
    </citation>
    <scope>NUCLEOTIDE SEQUENCE</scope>
    <source>
        <strain evidence="2">AF72</strain>
    </source>
</reference>
<feature type="non-terminal residue" evidence="2">
    <location>
        <position position="419"/>
    </location>
</feature>
<dbReference type="AlphaFoldDB" id="A0AA36CQW2"/>
<name>A0AA36CQW2_9BILA</name>
<dbReference type="GO" id="GO:0032968">
    <property type="term" value="P:positive regulation of transcription elongation by RNA polymerase II"/>
    <property type="evidence" value="ECO:0007669"/>
    <property type="project" value="TreeGrafter"/>
</dbReference>
<feature type="region of interest" description="Disordered" evidence="1">
    <location>
        <begin position="337"/>
        <end position="419"/>
    </location>
</feature>
<dbReference type="GO" id="GO:0016593">
    <property type="term" value="C:Cdc73/Paf1 complex"/>
    <property type="evidence" value="ECO:0007669"/>
    <property type="project" value="InterPro"/>
</dbReference>
<feature type="region of interest" description="Disordered" evidence="1">
    <location>
        <begin position="1"/>
        <end position="141"/>
    </location>
</feature>
<dbReference type="GO" id="GO:0006368">
    <property type="term" value="P:transcription elongation by RNA polymerase II"/>
    <property type="evidence" value="ECO:0007669"/>
    <property type="project" value="InterPro"/>
</dbReference>
<accession>A0AA36CQW2</accession>
<gene>
    <name evidence="2" type="ORF">MSPICULIGERA_LOCUS10936</name>
</gene>
<feature type="compositionally biased region" description="Polar residues" evidence="1">
    <location>
        <begin position="19"/>
        <end position="31"/>
    </location>
</feature>